<evidence type="ECO:0000313" key="2">
    <source>
        <dbReference type="EMBL" id="ESK87679.1"/>
    </source>
</evidence>
<dbReference type="EMBL" id="AWSO01000755">
    <property type="protein sequence ID" value="ESK87679.1"/>
    <property type="molecule type" value="Genomic_DNA"/>
</dbReference>
<sequence length="120" mass="12808">MPPNLTAFLDGKNDANLIPCTEEGAGKYDSDTGNTLAPLHSSASQDVDAYSTDGWFHPMNTMQNAYFVTGVHPSGGPLSNLSGHWASFSFFVICSFLIPLVIFIVVRTFEVIPVPGSGAI</sequence>
<dbReference type="AlphaFoldDB" id="V2Y7P7"/>
<organism evidence="2 3">
    <name type="scientific">Moniliophthora roreri (strain MCA 2997)</name>
    <name type="common">Cocoa frosty pod rot fungus</name>
    <name type="synonym">Crinipellis roreri</name>
    <dbReference type="NCBI Taxonomy" id="1381753"/>
    <lineage>
        <taxon>Eukaryota</taxon>
        <taxon>Fungi</taxon>
        <taxon>Dikarya</taxon>
        <taxon>Basidiomycota</taxon>
        <taxon>Agaricomycotina</taxon>
        <taxon>Agaricomycetes</taxon>
        <taxon>Agaricomycetidae</taxon>
        <taxon>Agaricales</taxon>
        <taxon>Marasmiineae</taxon>
        <taxon>Marasmiaceae</taxon>
        <taxon>Moniliophthora</taxon>
    </lineage>
</organism>
<evidence type="ECO:0000256" key="1">
    <source>
        <dbReference type="SAM" id="Phobius"/>
    </source>
</evidence>
<dbReference type="Proteomes" id="UP000017559">
    <property type="component" value="Unassembled WGS sequence"/>
</dbReference>
<gene>
    <name evidence="2" type="ORF">Moror_1883</name>
</gene>
<name>V2Y7P7_MONRO</name>
<accession>V2Y7P7</accession>
<dbReference type="HOGENOM" id="CLU_2050237_0_0_1"/>
<feature type="transmembrane region" description="Helical" evidence="1">
    <location>
        <begin position="85"/>
        <end position="106"/>
    </location>
</feature>
<keyword evidence="3" id="KW-1185">Reference proteome</keyword>
<comment type="caution">
    <text evidence="2">The sequence shown here is derived from an EMBL/GenBank/DDBJ whole genome shotgun (WGS) entry which is preliminary data.</text>
</comment>
<reference evidence="2 3" key="1">
    <citation type="journal article" date="2014" name="BMC Genomics">
        <title>Genome and secretome analysis of the hemibiotrophic fungal pathogen, Moniliophthora roreri, which causes frosty pod rot disease of cacao: mechanisms of the biotrophic and necrotrophic phases.</title>
        <authorList>
            <person name="Meinhardt L.W."/>
            <person name="Costa G.G.L."/>
            <person name="Thomazella D.P.T."/>
            <person name="Teixeira P.J.P.L."/>
            <person name="Carazzolle M.F."/>
            <person name="Schuster S.C."/>
            <person name="Carlson J.E."/>
            <person name="Guiltinan M.J."/>
            <person name="Mieczkowski P."/>
            <person name="Farmer A."/>
            <person name="Ramaraj T."/>
            <person name="Crozier J."/>
            <person name="Davis R.E."/>
            <person name="Shao J."/>
            <person name="Melnick R.L."/>
            <person name="Pereira G.A.G."/>
            <person name="Bailey B.A."/>
        </authorList>
    </citation>
    <scope>NUCLEOTIDE SEQUENCE [LARGE SCALE GENOMIC DNA]</scope>
    <source>
        <strain evidence="2 3">MCA 2997</strain>
    </source>
</reference>
<keyword evidence="1" id="KW-0812">Transmembrane</keyword>
<proteinExistence type="predicted"/>
<evidence type="ECO:0000313" key="3">
    <source>
        <dbReference type="Proteomes" id="UP000017559"/>
    </source>
</evidence>
<keyword evidence="1" id="KW-1133">Transmembrane helix</keyword>
<keyword evidence="1" id="KW-0472">Membrane</keyword>
<protein>
    <submittedName>
        <fullName evidence="2">Uncharacterized protein</fullName>
    </submittedName>
</protein>
<dbReference type="KEGG" id="mrr:Moror_1883"/>